<sequence>MVHDIKNIHMGDLITQRIKEYKIDSSRICKFMKCTDKELTRILSQKSIESDLILRFSILLEYDFFRIYSQYLILYAPPAKVKNTTVNTESTLPQFRKKLYTQEIISFVLNQIDSGKKSKKEVINEYKIPKTTLYKWIIKYKNGVN</sequence>
<gene>
    <name evidence="1" type="ORF">EU348_02855</name>
</gene>
<accession>A0A411DIH5</accession>
<dbReference type="SUPFAM" id="SSF46689">
    <property type="entry name" value="Homeodomain-like"/>
    <property type="match status" value="1"/>
</dbReference>
<name>A0A411DIH5_CHRID</name>
<dbReference type="Gene3D" id="1.10.10.10">
    <property type="entry name" value="Winged helix-like DNA-binding domain superfamily/Winged helix DNA-binding domain"/>
    <property type="match status" value="1"/>
</dbReference>
<dbReference type="AlphaFoldDB" id="A0A411DIH5"/>
<reference evidence="1" key="1">
    <citation type="submission" date="2019-01" db="EMBL/GenBank/DDBJ databases">
        <title>Whole Genome Sequencing for Putative Detection of Antimicrobial Resistance and Potential Virulence Factors in Chryseobacterium indologenes isolated from Nile Tilapia in Tanzania.</title>
        <authorList>
            <person name="Mwega E."/>
            <person name="Mutoloki S."/>
            <person name="Mugimba K."/>
            <person name="Colquhoun D."/>
            <person name="Mdegela R."/>
            <person name="Evensen O."/>
            <person name="Wasteson Y."/>
        </authorList>
    </citation>
    <scope>NUCLEOTIDE SEQUENCE [LARGE SCALE GENOMIC DNA]</scope>
    <source>
        <strain evidence="1">StR 01</strain>
    </source>
</reference>
<dbReference type="InterPro" id="IPR036388">
    <property type="entry name" value="WH-like_DNA-bd_sf"/>
</dbReference>
<organism evidence="1">
    <name type="scientific">Chryseobacterium indologenes</name>
    <name type="common">Flavobacterium indologenes</name>
    <dbReference type="NCBI Taxonomy" id="253"/>
    <lineage>
        <taxon>Bacteria</taxon>
        <taxon>Pseudomonadati</taxon>
        <taxon>Bacteroidota</taxon>
        <taxon>Flavobacteriia</taxon>
        <taxon>Flavobacteriales</taxon>
        <taxon>Weeksellaceae</taxon>
        <taxon>Chryseobacterium group</taxon>
        <taxon>Chryseobacterium</taxon>
    </lineage>
</organism>
<dbReference type="EMBL" id="CP035532">
    <property type="protein sequence ID" value="QBA20160.1"/>
    <property type="molecule type" value="Genomic_DNA"/>
</dbReference>
<evidence type="ECO:0000313" key="1">
    <source>
        <dbReference type="EMBL" id="QBA20160.1"/>
    </source>
</evidence>
<protein>
    <submittedName>
        <fullName evidence="1">Transposase</fullName>
    </submittedName>
</protein>
<dbReference type="InterPro" id="IPR009057">
    <property type="entry name" value="Homeodomain-like_sf"/>
</dbReference>
<proteinExistence type="predicted"/>